<comment type="similarity">
    <text evidence="1">Belongs to the HicA mRNA interferase family.</text>
</comment>
<dbReference type="EMBL" id="CP133463">
    <property type="protein sequence ID" value="WMS19595.1"/>
    <property type="molecule type" value="Genomic_DNA"/>
</dbReference>
<dbReference type="InterPro" id="IPR012933">
    <property type="entry name" value="HicA_mRNA_interferase"/>
</dbReference>
<gene>
    <name evidence="8" type="ORF">RDV51_09195</name>
</gene>
<evidence type="ECO:0000256" key="7">
    <source>
        <dbReference type="ARBA" id="ARBA00023016"/>
    </source>
</evidence>
<evidence type="ECO:0000256" key="1">
    <source>
        <dbReference type="ARBA" id="ARBA00006620"/>
    </source>
</evidence>
<dbReference type="AlphaFoldDB" id="A0AB38YNS0"/>
<evidence type="ECO:0000256" key="2">
    <source>
        <dbReference type="ARBA" id="ARBA00022649"/>
    </source>
</evidence>
<dbReference type="GO" id="GO:0003729">
    <property type="term" value="F:mRNA binding"/>
    <property type="evidence" value="ECO:0007669"/>
    <property type="project" value="InterPro"/>
</dbReference>
<name>A0AB38YNS0_VEIPA</name>
<dbReference type="RefSeq" id="WP_004694602.1">
    <property type="nucleotide sequence ID" value="NZ_CAMFFZ010000039.1"/>
</dbReference>
<sequence>MTTPKELMKVLTKDGWYIDRIRGSHHILKHPTKNGRVTIALHKEDLKPKTLQTILKQAGLK</sequence>
<reference evidence="8" key="1">
    <citation type="submission" date="2023-08" db="EMBL/GenBank/DDBJ databases">
        <title>Veillonella_parvula_DSM 2007_complete_genome_hifiasm_Zymo_Research_D6332.</title>
        <authorList>
            <person name="Damerum A."/>
        </authorList>
    </citation>
    <scope>NUCLEOTIDE SEQUENCE</scope>
    <source>
        <strain evidence="8">DSM 2007</strain>
    </source>
</reference>
<dbReference type="Pfam" id="PF07927">
    <property type="entry name" value="HicA_toxin"/>
    <property type="match status" value="1"/>
</dbReference>
<dbReference type="SUPFAM" id="SSF54786">
    <property type="entry name" value="YcfA/nrd intein domain"/>
    <property type="match status" value="1"/>
</dbReference>
<dbReference type="Gene3D" id="3.30.920.30">
    <property type="entry name" value="Hypothetical protein"/>
    <property type="match status" value="1"/>
</dbReference>
<dbReference type="PANTHER" id="PTHR34873">
    <property type="entry name" value="SSR1766 PROTEIN"/>
    <property type="match status" value="1"/>
</dbReference>
<evidence type="ECO:0000313" key="9">
    <source>
        <dbReference type="Proteomes" id="UP001228955"/>
    </source>
</evidence>
<accession>A0AB38YNS0</accession>
<keyword evidence="7" id="KW-0346">Stress response</keyword>
<dbReference type="PANTHER" id="PTHR34873:SF3">
    <property type="entry name" value="ADDICTION MODULE TOXIN, HICA FAMILY"/>
    <property type="match status" value="1"/>
</dbReference>
<keyword evidence="2" id="KW-1277">Toxin-antitoxin system</keyword>
<dbReference type="Proteomes" id="UP001228955">
    <property type="component" value="Chromosome"/>
</dbReference>
<evidence type="ECO:0000256" key="5">
    <source>
        <dbReference type="ARBA" id="ARBA00022801"/>
    </source>
</evidence>
<evidence type="ECO:0000256" key="6">
    <source>
        <dbReference type="ARBA" id="ARBA00022884"/>
    </source>
</evidence>
<organism evidence="8 9">
    <name type="scientific">Veillonella parvula</name>
    <name type="common">Staphylococcus parvulus</name>
    <dbReference type="NCBI Taxonomy" id="29466"/>
    <lineage>
        <taxon>Bacteria</taxon>
        <taxon>Bacillati</taxon>
        <taxon>Bacillota</taxon>
        <taxon>Negativicutes</taxon>
        <taxon>Veillonellales</taxon>
        <taxon>Veillonellaceae</taxon>
        <taxon>Veillonella</taxon>
    </lineage>
</organism>
<keyword evidence="4" id="KW-0255">Endonuclease</keyword>
<proteinExistence type="inferred from homology"/>
<dbReference type="GO" id="GO:0016787">
    <property type="term" value="F:hydrolase activity"/>
    <property type="evidence" value="ECO:0007669"/>
    <property type="project" value="UniProtKB-KW"/>
</dbReference>
<dbReference type="InterPro" id="IPR038570">
    <property type="entry name" value="HicA_sf"/>
</dbReference>
<evidence type="ECO:0000256" key="4">
    <source>
        <dbReference type="ARBA" id="ARBA00022759"/>
    </source>
</evidence>
<evidence type="ECO:0000313" key="8">
    <source>
        <dbReference type="EMBL" id="WMS19595.1"/>
    </source>
</evidence>
<evidence type="ECO:0000256" key="3">
    <source>
        <dbReference type="ARBA" id="ARBA00022722"/>
    </source>
</evidence>
<keyword evidence="6" id="KW-0694">RNA-binding</keyword>
<keyword evidence="3" id="KW-0540">Nuclease</keyword>
<keyword evidence="5" id="KW-0378">Hydrolase</keyword>
<protein>
    <submittedName>
        <fullName evidence="8">Type II toxin-antitoxin system HicA family toxin</fullName>
    </submittedName>
</protein>
<dbReference type="GO" id="GO:0004519">
    <property type="term" value="F:endonuclease activity"/>
    <property type="evidence" value="ECO:0007669"/>
    <property type="project" value="UniProtKB-KW"/>
</dbReference>